<evidence type="ECO:0000313" key="5">
    <source>
        <dbReference type="Proteomes" id="UP000050417"/>
    </source>
</evidence>
<dbReference type="PANTHER" id="PTHR43278">
    <property type="entry name" value="NAD(P)H-DEPENDENT FMN-CONTAINING OXIDOREDUCTASE YWQN-RELATED"/>
    <property type="match status" value="1"/>
</dbReference>
<dbReference type="Gene3D" id="3.40.50.360">
    <property type="match status" value="2"/>
</dbReference>
<keyword evidence="2" id="KW-0288">FMN</keyword>
<organism evidence="4 5">
    <name type="scientific">Ornatilinea apprima</name>
    <dbReference type="NCBI Taxonomy" id="1134406"/>
    <lineage>
        <taxon>Bacteria</taxon>
        <taxon>Bacillati</taxon>
        <taxon>Chloroflexota</taxon>
        <taxon>Anaerolineae</taxon>
        <taxon>Anaerolineales</taxon>
        <taxon>Anaerolineaceae</taxon>
        <taxon>Ornatilinea</taxon>
    </lineage>
</organism>
<dbReference type="Proteomes" id="UP000050417">
    <property type="component" value="Unassembled WGS sequence"/>
</dbReference>
<dbReference type="RefSeq" id="WP_075062682.1">
    <property type="nucleotide sequence ID" value="NZ_LGCL01000023.1"/>
</dbReference>
<dbReference type="InterPro" id="IPR029039">
    <property type="entry name" value="Flavoprotein-like_sf"/>
</dbReference>
<dbReference type="PANTHER" id="PTHR43278:SF4">
    <property type="entry name" value="NAD(P)H-DEPENDENT FMN-CONTAINING OXIDOREDUCTASE YWQN-RELATED"/>
    <property type="match status" value="1"/>
</dbReference>
<protein>
    <recommendedName>
        <fullName evidence="3">Flavodoxin-like fold domain-containing protein</fullName>
    </recommendedName>
</protein>
<dbReference type="Pfam" id="PF02525">
    <property type="entry name" value="Flavodoxin_2"/>
    <property type="match status" value="1"/>
</dbReference>
<dbReference type="STRING" id="1134406.ADN00_09095"/>
<feature type="domain" description="Flavodoxin-like fold" evidence="3">
    <location>
        <begin position="1"/>
        <end position="135"/>
    </location>
</feature>
<keyword evidence="1" id="KW-0285">Flavoprotein</keyword>
<evidence type="ECO:0000256" key="1">
    <source>
        <dbReference type="ARBA" id="ARBA00022630"/>
    </source>
</evidence>
<comment type="caution">
    <text evidence="4">The sequence shown here is derived from an EMBL/GenBank/DDBJ whole genome shotgun (WGS) entry which is preliminary data.</text>
</comment>
<sequence>MKILVLNGSPKGGISVTMQYVNYLQKIHPEVSFESVNIAQQIRKIETDPQEFDKIISRVRLADGVLWAFPLYILIVHAHYKRFIELVNERGVMDAFAGKYAASLFTSIHFFDHTAHNYIHGICDDWGMRYIEAFSPDMVDLLEEKGRTQLKQFGQRFLHAIESRALTQRQYPPLSQREFLYKASLISAMLDAGEKKVVIVYDGGRPGSNIEEMVKTCQAAISGNVQVIDLNQVEIKSSCQGCLHCGYNNVCSFEGKDSFTEFYRTTIMTADVLVYAGTVVDRYLSSRWKTFFDRSFFNTHTPVLIGKQLAYVISGPVSQLPNLQEILYGYAEFQQANIVGLVSDEYGDASEIERLLQQLMVSAVQMAEARATRPMTFLGEGGLKVFRDDIWGRLRMVFRADHHAYQRLGFYKTFPQRNWLSRITNSIMLGLLRIPPFRKGFNQQITRQMVQPAQKVIESANLNR</sequence>
<dbReference type="SUPFAM" id="SSF52218">
    <property type="entry name" value="Flavoproteins"/>
    <property type="match status" value="2"/>
</dbReference>
<evidence type="ECO:0000313" key="4">
    <source>
        <dbReference type="EMBL" id="KPL77281.1"/>
    </source>
</evidence>
<dbReference type="EMBL" id="LGCL01000023">
    <property type="protein sequence ID" value="KPL77281.1"/>
    <property type="molecule type" value="Genomic_DNA"/>
</dbReference>
<proteinExistence type="predicted"/>
<gene>
    <name evidence="4" type="ORF">ADN00_09095</name>
</gene>
<accession>A0A0P6XLU6</accession>
<name>A0A0P6XLU6_9CHLR</name>
<keyword evidence="5" id="KW-1185">Reference proteome</keyword>
<dbReference type="InterPro" id="IPR051796">
    <property type="entry name" value="ISF_SsuE-like"/>
</dbReference>
<dbReference type="OrthoDB" id="5410524at2"/>
<evidence type="ECO:0000256" key="2">
    <source>
        <dbReference type="ARBA" id="ARBA00022643"/>
    </source>
</evidence>
<evidence type="ECO:0000259" key="3">
    <source>
        <dbReference type="Pfam" id="PF02525"/>
    </source>
</evidence>
<dbReference type="PATRIC" id="fig|1134406.4.peg.4053"/>
<dbReference type="AlphaFoldDB" id="A0A0P6XLU6"/>
<reference evidence="4 5" key="1">
    <citation type="submission" date="2015-07" db="EMBL/GenBank/DDBJ databases">
        <title>Genome sequence of Ornatilinea apprima DSM 23815.</title>
        <authorList>
            <person name="Hemp J."/>
            <person name="Ward L.M."/>
            <person name="Pace L.A."/>
            <person name="Fischer W.W."/>
        </authorList>
    </citation>
    <scope>NUCLEOTIDE SEQUENCE [LARGE SCALE GENOMIC DNA]</scope>
    <source>
        <strain evidence="4 5">P3M-1</strain>
    </source>
</reference>
<dbReference type="InterPro" id="IPR003680">
    <property type="entry name" value="Flavodoxin_fold"/>
</dbReference>